<sequence length="467" mass="53996">MAKKNDPLGNINNIIAVGIGAHPTEIREKMVAIYRKMLKEGMHNGAQGIVVNEDTIIKRTREQAETCKDELATLIKQRLGQLEQEKKSKEIQYQHSSEDLKTMYHDLGYLNMIRNHAMDHQGNLSLWICVVLGIFLLIADIALALQLVQLGFSFPKPANKNYQLGNLMSHNFFNVLQQNWQVFLTAFGIAIFTIMLKIGFDRFIGPSYGAGYIRRVRFIRWFKKVEDTNTDNQDKLLRKIRRYERVKQTVILFFVALTIGFLVLLAQFRSLSEVKARIDKVNEQKVEALDNQINDLEFEVFNSRKNKLDEEIKDSVEGHEKDANHIYRVTFLGITLLFPVISAICLSIAGAAWDTRRKIKKLSQEIETGIIKLDEDQQQYGKVVGKFDAWTLEQENIDGPDWIKNVSGKLNDLYHYGFRIGNIRPDLFQNIPDMYTIIEKYRDKRILYFTNQKLIKLNSPNHGNNPV</sequence>
<evidence type="ECO:0000256" key="1">
    <source>
        <dbReference type="SAM" id="Coils"/>
    </source>
</evidence>
<dbReference type="AlphaFoldDB" id="A0AAJ6BFB6"/>
<evidence type="ECO:0000313" key="3">
    <source>
        <dbReference type="EMBL" id="WEK34953.1"/>
    </source>
</evidence>
<organism evidence="3 4">
    <name type="scientific">Candidatus Pseudobacter hemicellulosilyticus</name>
    <dbReference type="NCBI Taxonomy" id="3121375"/>
    <lineage>
        <taxon>Bacteria</taxon>
        <taxon>Pseudomonadati</taxon>
        <taxon>Bacteroidota</taxon>
        <taxon>Chitinophagia</taxon>
        <taxon>Chitinophagales</taxon>
        <taxon>Chitinophagaceae</taxon>
        <taxon>Pseudobacter</taxon>
    </lineage>
</organism>
<feature type="transmembrane region" description="Helical" evidence="2">
    <location>
        <begin position="124"/>
        <end position="148"/>
    </location>
</feature>
<feature type="transmembrane region" description="Helical" evidence="2">
    <location>
        <begin position="249"/>
        <end position="268"/>
    </location>
</feature>
<gene>
    <name evidence="3" type="ORF">P0Y53_20890</name>
</gene>
<keyword evidence="2" id="KW-0812">Transmembrane</keyword>
<dbReference type="EMBL" id="CP119311">
    <property type="protein sequence ID" value="WEK34953.1"/>
    <property type="molecule type" value="Genomic_DNA"/>
</dbReference>
<name>A0AAJ6BFB6_9BACT</name>
<keyword evidence="2" id="KW-0472">Membrane</keyword>
<keyword evidence="2" id="KW-1133">Transmembrane helix</keyword>
<keyword evidence="1" id="KW-0175">Coiled coil</keyword>
<evidence type="ECO:0000313" key="4">
    <source>
        <dbReference type="Proteomes" id="UP001220610"/>
    </source>
</evidence>
<evidence type="ECO:0000256" key="2">
    <source>
        <dbReference type="SAM" id="Phobius"/>
    </source>
</evidence>
<feature type="coiled-coil region" evidence="1">
    <location>
        <begin position="57"/>
        <end position="99"/>
    </location>
</feature>
<proteinExistence type="predicted"/>
<dbReference type="Proteomes" id="UP001220610">
    <property type="component" value="Chromosome"/>
</dbReference>
<feature type="transmembrane region" description="Helical" evidence="2">
    <location>
        <begin position="180"/>
        <end position="200"/>
    </location>
</feature>
<protein>
    <submittedName>
        <fullName evidence="3">Uncharacterized protein</fullName>
    </submittedName>
</protein>
<feature type="transmembrane region" description="Helical" evidence="2">
    <location>
        <begin position="331"/>
        <end position="353"/>
    </location>
</feature>
<reference evidence="3" key="1">
    <citation type="submission" date="2023-03" db="EMBL/GenBank/DDBJ databases">
        <title>Andean soil-derived lignocellulolytic bacterial consortium as a source of novel taxa and putative plastic-active enzymes.</title>
        <authorList>
            <person name="Diaz-Garcia L."/>
            <person name="Chuvochina M."/>
            <person name="Feuerriegel G."/>
            <person name="Bunk B."/>
            <person name="Sproer C."/>
            <person name="Streit W.R."/>
            <person name="Rodriguez L.M."/>
            <person name="Overmann J."/>
            <person name="Jimenez D.J."/>
        </authorList>
    </citation>
    <scope>NUCLEOTIDE SEQUENCE</scope>
    <source>
        <strain evidence="3">MAG 7</strain>
    </source>
</reference>
<accession>A0AAJ6BFB6</accession>